<accession>A0AC34FQ17</accession>
<evidence type="ECO:0000313" key="2">
    <source>
        <dbReference type="WBParaSite" id="ES5_v2.g18884.t1"/>
    </source>
</evidence>
<name>A0AC34FQ17_9BILA</name>
<dbReference type="Proteomes" id="UP000887579">
    <property type="component" value="Unplaced"/>
</dbReference>
<evidence type="ECO:0000313" key="1">
    <source>
        <dbReference type="Proteomes" id="UP000887579"/>
    </source>
</evidence>
<dbReference type="WBParaSite" id="ES5_v2.g18884.t1">
    <property type="protein sequence ID" value="ES5_v2.g18884.t1"/>
    <property type="gene ID" value="ES5_v2.g18884"/>
</dbReference>
<organism evidence="1 2">
    <name type="scientific">Panagrolaimus sp. ES5</name>
    <dbReference type="NCBI Taxonomy" id="591445"/>
    <lineage>
        <taxon>Eukaryota</taxon>
        <taxon>Metazoa</taxon>
        <taxon>Ecdysozoa</taxon>
        <taxon>Nematoda</taxon>
        <taxon>Chromadorea</taxon>
        <taxon>Rhabditida</taxon>
        <taxon>Tylenchina</taxon>
        <taxon>Panagrolaimomorpha</taxon>
        <taxon>Panagrolaimoidea</taxon>
        <taxon>Panagrolaimidae</taxon>
        <taxon>Panagrolaimus</taxon>
    </lineage>
</organism>
<sequence>MGAAATTVTNESFMKQLLNALFSAGGVVLSYTVFSILQEEITRDTYGPQKEKFVYMQELVFVQCLAYCFVAFLCKPRGSQIKESVPWYYYAIAAASYTTAMVSSNSALKFVPYPTQVLCKSCKPLPVLLFGVLFASKRYHWRKFLYITLIVGGMAIFMYKPKHSGKFDVLNFGTGEALLLLSLFMDGVTGTMQEKMRSGFKTEKYSMMFYMNFFSGVLLSGSILFSHDLFKFIDFVQRYPFVLQRIGLLSIAGACGQVFIFKTVSDFGPLTLSIITTSRKLISVVLSVILFSNPLNQNQKIGTIIVFLALFLDGLDSSRRSQSAATISPPSDEPSSKAKKETPDASGEDEDGFEKVPKAKAPIPPKKRHAVRRE</sequence>
<reference evidence="2" key="1">
    <citation type="submission" date="2022-11" db="UniProtKB">
        <authorList>
            <consortium name="WormBaseParasite"/>
        </authorList>
    </citation>
    <scope>IDENTIFICATION</scope>
</reference>
<proteinExistence type="predicted"/>
<protein>
    <submittedName>
        <fullName evidence="2">Solute carrier family 35 member B1</fullName>
    </submittedName>
</protein>